<name>A0A7K0DUP7_9NOCA</name>
<dbReference type="AlphaFoldDB" id="A0A7K0DUP7"/>
<sequence>MIRTITTILGALTATALAAGPAHADPRTWLNEGTQVVGTDVLPGLYHTDGPLSNDHGYCFITWLPYLGARDSAATDIQSYDGPGYVRLEAGEVIEVDGCAWVHENYHP</sequence>
<accession>A0A7K0DUP7</accession>
<feature type="signal peptide" evidence="1">
    <location>
        <begin position="1"/>
        <end position="24"/>
    </location>
</feature>
<gene>
    <name evidence="2" type="ORF">NRB56_50710</name>
</gene>
<keyword evidence="3" id="KW-1185">Reference proteome</keyword>
<dbReference type="EMBL" id="WEGI01000011">
    <property type="protein sequence ID" value="MQY29481.1"/>
    <property type="molecule type" value="Genomic_DNA"/>
</dbReference>
<dbReference type="OrthoDB" id="166978at2"/>
<organism evidence="2 3">
    <name type="scientific">Nocardia aurantia</name>
    <dbReference type="NCBI Taxonomy" id="2585199"/>
    <lineage>
        <taxon>Bacteria</taxon>
        <taxon>Bacillati</taxon>
        <taxon>Actinomycetota</taxon>
        <taxon>Actinomycetes</taxon>
        <taxon>Mycobacteriales</taxon>
        <taxon>Nocardiaceae</taxon>
        <taxon>Nocardia</taxon>
    </lineage>
</organism>
<comment type="caution">
    <text evidence="2">The sequence shown here is derived from an EMBL/GenBank/DDBJ whole genome shotgun (WGS) entry which is preliminary data.</text>
</comment>
<evidence type="ECO:0000313" key="2">
    <source>
        <dbReference type="EMBL" id="MQY29481.1"/>
    </source>
</evidence>
<keyword evidence="1" id="KW-0732">Signal</keyword>
<protein>
    <submittedName>
        <fullName evidence="2">Uncharacterized protein</fullName>
    </submittedName>
</protein>
<feature type="chain" id="PRO_5029497400" evidence="1">
    <location>
        <begin position="25"/>
        <end position="108"/>
    </location>
</feature>
<evidence type="ECO:0000313" key="3">
    <source>
        <dbReference type="Proteomes" id="UP000431401"/>
    </source>
</evidence>
<reference evidence="2 3" key="1">
    <citation type="submission" date="2019-10" db="EMBL/GenBank/DDBJ databases">
        <title>Nocardia macrotermitis sp. nov. and Nocardia aurantia sp. nov., isolated from the gut of fungus growing-termite Macrotermes natalensis.</title>
        <authorList>
            <person name="Benndorf R."/>
            <person name="Schwitalla J."/>
            <person name="Martin K."/>
            <person name="De Beer W."/>
            <person name="Kaster A.-K."/>
            <person name="Vollmers J."/>
            <person name="Poulsen M."/>
            <person name="Beemelmanns C."/>
        </authorList>
    </citation>
    <scope>NUCLEOTIDE SEQUENCE [LARGE SCALE GENOMIC DNA]</scope>
    <source>
        <strain evidence="2 3">RB56</strain>
    </source>
</reference>
<proteinExistence type="predicted"/>
<dbReference type="RefSeq" id="WP_153346378.1">
    <property type="nucleotide sequence ID" value="NZ_WEGI01000011.1"/>
</dbReference>
<evidence type="ECO:0000256" key="1">
    <source>
        <dbReference type="SAM" id="SignalP"/>
    </source>
</evidence>
<dbReference type="Proteomes" id="UP000431401">
    <property type="component" value="Unassembled WGS sequence"/>
</dbReference>